<gene>
    <name evidence="2" type="ORF">ABU614_20600</name>
    <name evidence="1" type="ORF">V2J18_14120</name>
</gene>
<reference evidence="2" key="2">
    <citation type="submission" date="2024-06" db="EMBL/GenBank/DDBJ databases">
        <authorList>
            <person name="Li S."/>
        </authorList>
    </citation>
    <scope>NUCLEOTIDE SEQUENCE</scope>
    <source>
        <strain evidence="2">SR10</strain>
    </source>
</reference>
<sequence>MLRRGTLIVIVVVVSAARPHARFRTAADIASELRNDLVMRAAPDATTPRVAAADRVAELDSSFAIKGKTQ</sequence>
<dbReference type="AlphaFoldDB" id="A0AAU8MR15"/>
<dbReference type="EMBL" id="CP159925">
    <property type="protein sequence ID" value="XCO74737.1"/>
    <property type="molecule type" value="Genomic_DNA"/>
</dbReference>
<evidence type="ECO:0000313" key="3">
    <source>
        <dbReference type="Proteomes" id="UP001387215"/>
    </source>
</evidence>
<dbReference type="RefSeq" id="WP_064749938.1">
    <property type="nucleotide sequence ID" value="NZ_CP159925.1"/>
</dbReference>
<dbReference type="EMBL" id="JBANDL010000002">
    <property type="protein sequence ID" value="MEI2455810.1"/>
    <property type="molecule type" value="Genomic_DNA"/>
</dbReference>
<keyword evidence="3" id="KW-1185">Reference proteome</keyword>
<proteinExistence type="predicted"/>
<evidence type="ECO:0000313" key="1">
    <source>
        <dbReference type="EMBL" id="MEI2455810.1"/>
    </source>
</evidence>
<accession>A0AAU8MR15</accession>
<protein>
    <submittedName>
        <fullName evidence="2">Uncharacterized protein</fullName>
    </submittedName>
</protein>
<evidence type="ECO:0000313" key="2">
    <source>
        <dbReference type="EMBL" id="XCO74737.1"/>
    </source>
</evidence>
<organism evidence="2">
    <name type="scientific">Lysobacter firmicutimachus</name>
    <dbReference type="NCBI Taxonomy" id="1792846"/>
    <lineage>
        <taxon>Bacteria</taxon>
        <taxon>Pseudomonadati</taxon>
        <taxon>Pseudomonadota</taxon>
        <taxon>Gammaproteobacteria</taxon>
        <taxon>Lysobacterales</taxon>
        <taxon>Lysobacteraceae</taxon>
        <taxon>Lysobacter</taxon>
    </lineage>
</organism>
<dbReference type="Proteomes" id="UP001387215">
    <property type="component" value="Unassembled WGS sequence"/>
</dbReference>
<name>A0AAU8MR15_9GAMM</name>
<reference evidence="1 3" key="1">
    <citation type="submission" date="2024-02" db="EMBL/GenBank/DDBJ databases">
        <title>Lysobacter Genome Sequencing and Mining.</title>
        <authorList>
            <person name="Bierman J."/>
            <person name="Walker M.C."/>
        </authorList>
    </citation>
    <scope>NUCLEOTIDE SEQUENCE [LARGE SCALE GENOMIC DNA]</scope>
    <source>
        <strain evidence="1 3">PB6250</strain>
    </source>
</reference>